<dbReference type="AlphaFoldDB" id="D5Q830"/>
<proteinExistence type="predicted"/>
<name>D5Q830_CLODI</name>
<evidence type="ECO:0000313" key="1">
    <source>
        <dbReference type="EMBL" id="EFH05940.1"/>
    </source>
</evidence>
<comment type="caution">
    <text evidence="1">The sequence shown here is derived from an EMBL/GenBank/DDBJ whole genome shotgun (WGS) entry which is preliminary data.</text>
</comment>
<dbReference type="HOGENOM" id="CLU_3293942_0_0_9"/>
<dbReference type="Proteomes" id="UP000003227">
    <property type="component" value="Unassembled WGS sequence"/>
</dbReference>
<evidence type="ECO:0000313" key="2">
    <source>
        <dbReference type="Proteomes" id="UP000003227"/>
    </source>
</evidence>
<dbReference type="EMBL" id="ADNX01000081">
    <property type="protein sequence ID" value="EFH05940.1"/>
    <property type="molecule type" value="Genomic_DNA"/>
</dbReference>
<reference evidence="1 2" key="1">
    <citation type="submission" date="2010-05" db="EMBL/GenBank/DDBJ databases">
        <authorList>
            <person name="Qin X."/>
            <person name="Bachman B."/>
            <person name="Battles P."/>
            <person name="Bell A."/>
            <person name="Bess C."/>
            <person name="Bickham C."/>
            <person name="Chaboub L."/>
            <person name="Chen D."/>
            <person name="Coyle M."/>
            <person name="Deiros D.R."/>
            <person name="Dinh H."/>
            <person name="Forbes L."/>
            <person name="Fowler G."/>
            <person name="Francisco L."/>
            <person name="Fu Q."/>
            <person name="Gubbala S."/>
            <person name="Hale W."/>
            <person name="Han Y."/>
            <person name="Hemphill L."/>
            <person name="Highlander S.K."/>
            <person name="Hirani K."/>
            <person name="Hogues M."/>
            <person name="Jackson L."/>
            <person name="Jakkamsetti A."/>
            <person name="Javaid M."/>
            <person name="Jiang H."/>
            <person name="Korchina V."/>
            <person name="Kovar C."/>
            <person name="Lara F."/>
            <person name="Lee S."/>
            <person name="Mata R."/>
            <person name="Mathew T."/>
            <person name="Moen C."/>
            <person name="Morales K."/>
            <person name="Munidasa M."/>
            <person name="Nazareth L."/>
            <person name="Ngo R."/>
            <person name="Nguyen L."/>
            <person name="Okwuonu G."/>
            <person name="Ongeri F."/>
            <person name="Patil S."/>
            <person name="Petrosino J."/>
            <person name="Pham C."/>
            <person name="Pham P."/>
            <person name="Pu L.-L."/>
            <person name="Puazo M."/>
            <person name="Raj R."/>
            <person name="Reid J."/>
            <person name="Rouhana J."/>
            <person name="Saada N."/>
            <person name="Shang Y."/>
            <person name="Simmons D."/>
            <person name="Thornton R."/>
            <person name="Warren J."/>
            <person name="Weissenberger G."/>
            <person name="Zhang J."/>
            <person name="Zhang L."/>
            <person name="Zhou C."/>
            <person name="Zhu D."/>
            <person name="Muzny D."/>
            <person name="Worley K."/>
            <person name="Gibbs R."/>
        </authorList>
    </citation>
    <scope>NUCLEOTIDE SEQUENCE [LARGE SCALE GENOMIC DNA]</scope>
    <source>
        <strain evidence="1 2">NAP08</strain>
    </source>
</reference>
<organism evidence="1 2">
    <name type="scientific">Clostridioides difficile NAP08</name>
    <dbReference type="NCBI Taxonomy" id="525259"/>
    <lineage>
        <taxon>Bacteria</taxon>
        <taxon>Bacillati</taxon>
        <taxon>Bacillota</taxon>
        <taxon>Clostridia</taxon>
        <taxon>Peptostreptococcales</taxon>
        <taxon>Peptostreptococcaceae</taxon>
        <taxon>Clostridioides</taxon>
    </lineage>
</organism>
<protein>
    <submittedName>
        <fullName evidence="1">Uncharacterized protein</fullName>
    </submittedName>
</protein>
<sequence>MLVDGEKIPLVGLILNKNFKNVTFTKKVAFFIQGFNRRRR</sequence>
<gene>
    <name evidence="1" type="ORF">HMPREF0220_3064</name>
</gene>
<accession>D5Q830</accession>